<sequence length="1662" mass="186750">MLTDSSLINTIILSGISNIRYKCYVHSYPKSALLSFLTRESFHANLSYIDSPESHNAIIDAYKHLIALNIPATWHILSNPKTDKDSVTLELWLFWFDNKHTQVIETDARLKELQESKSGTFNWSQITSKNGLSPTSSPQLTLSKSDNITLVPGTEYKLFIKSIRNLVQHVMIHKRHAFVLGEFFVFPETYQDQGNVMKDEIANDDPMSVKNTLLACMYNVYFTTSNLVFQPNTRRMRLRPLSTVDLYTKNLKVLLCPTGEHARIVSFHSLPADMQSKVLNQWAEFYDMPVSLVTQKKEYMPSLITIRTASQDTVVYPSALVFVPTDTKQSPAAVAGMNGIMGLNHGLTEDLGAKASRMAYYEKLRLNTQEKDATIDYWSYRDPIIHIGSSVFHALSSIDAKYQQDQMLLHRALIEPVVGSPIMNAKSVVPTNYDSPLLASGLHRKSITPPAPSAQNECSMQLSEYVTSLFHDNTSGDDVMLELLQDPSVAAVQRNDSLDIDGGSHLSALLNKTLMIDSTDNLPLSTTSNDAANQPQLMEPHPTVIQPHADAMPTKDEPQTLQSPLEDFNLMYDLEGTRLHKTDAWDADDGFGDLDLDVTDADFDFFETPAVAAPPALPPSPPPIPATELNVLNIIPMDIDSPKTDPAQVEVKQKSLEQDMVMADVQVSEIKSKPTPNNNDSLFTPFVVSNDSTENVSTTATLEETSYTATPKIPDTFTLQKRASYQKSTPEPFSFVPRDFLPVPVKATVNDAKYGAGGKFMYNPSKDQSKADGNGFAISKSKESVFYSPDYVPIAPKKKLTKSKQQQVSDMEADPSLETSWSNNVRNQSSSDKGSSSNSSESSSSSNSSSSNSSSSDSDSFTTDDGEEDSQDSATESESDIDKMDENISSEGMVEKRFKALKKFQKSIIYSQIKATPAPLPTDRLQYLDYDTPFAPILAYGSIKPIKWRHSKAMEESLAHLCEQAVLGGYPLAGGLAEVSENGGEIEGEPAKVLVARRNNLMQMTRGVVTHMPTLQADVFNMTTEFRDILQDIFIEAVDENDASGMDLITTPDALEPVSYPHGPLLGKIGIKGPLNIQEYYDLNESHNQGHSKYGKYQVKKRRPDEPNLDIIKKPEIVVSRHEDNLEGSSTMIPFWEKLGLDPYSAKKQIKYFVVYPNNSDIESSVRRFFKSLGNVYEACHLGKHEPGYAGAYLDGLVPVSVTNSNLNESSVRQRLKNYEETCEALGRYLAIDEEQQKHQYHTQNYYTVIYIVNPGPHMSSYLDMCRCFYKLKEAYHRIAHKNFSDEQPRIALQLMPIDHILRPSAFGGYTMLGMKDIAFSVYTKCFTRVKSPNQESWVDLYAPAFVLSKPLQRTIKFKLNDIRPFPTIMEQNAVLHMAYCFSYDRAWMAVVWMDDRGELLEYDLFSRKTAFKEAWNRTLEIAQRTAFPWTVVIAKLGLMFNDELLYWLRYVSTAIEHRVTIVAMDLESGLNLHFNACYPNRDAAAQQHDPQQPSFLDAQGKTHTTASGMTYAREQGKHHQTNSNRSTDVGEAQILLLNHRISYSQKRERAYKGILRPEAITEKENWMTPLATGYLIHHSLPNKNVNPCMEQFNNEAFVAEIHLLYNQTEISAYSTLQDTIKRLYALSFTNPIPSSHTCIPYHVVLAERLSRVLLVVDDSIK</sequence>
<dbReference type="Pfam" id="PF18296">
    <property type="entry name" value="MID_MedPIWI"/>
    <property type="match status" value="1"/>
</dbReference>
<feature type="domain" description="MID" evidence="14">
    <location>
        <begin position="1148"/>
        <end position="1326"/>
    </location>
</feature>
<evidence type="ECO:0000259" key="14">
    <source>
        <dbReference type="Pfam" id="PF18296"/>
    </source>
</evidence>
<dbReference type="Pfam" id="PF06333">
    <property type="entry name" value="Med13_C"/>
    <property type="match status" value="1"/>
</dbReference>
<evidence type="ECO:0000256" key="11">
    <source>
        <dbReference type="RuleBase" id="RU364134"/>
    </source>
</evidence>
<name>S2KC16_MUCC1</name>
<gene>
    <name evidence="15" type="ORF">HMPREF1544_00117</name>
</gene>
<dbReference type="VEuPathDB" id="FungiDB:HMPREF1544_00117"/>
<dbReference type="OMA" id="PATWHIL"/>
<organism evidence="15 16">
    <name type="scientific">Mucor circinelloides f. circinelloides (strain 1006PhL)</name>
    <name type="common">Mucormycosis agent</name>
    <name type="synonym">Calyptromyces circinelloides</name>
    <dbReference type="NCBI Taxonomy" id="1220926"/>
    <lineage>
        <taxon>Eukaryota</taxon>
        <taxon>Fungi</taxon>
        <taxon>Fungi incertae sedis</taxon>
        <taxon>Mucoromycota</taxon>
        <taxon>Mucoromycotina</taxon>
        <taxon>Mucoromycetes</taxon>
        <taxon>Mucorales</taxon>
        <taxon>Mucorineae</taxon>
        <taxon>Mucoraceae</taxon>
        <taxon>Mucor</taxon>
    </lineage>
</organism>
<evidence type="ECO:0000256" key="12">
    <source>
        <dbReference type="SAM" id="MobiDB-lite"/>
    </source>
</evidence>
<keyword evidence="8 11" id="KW-0539">Nucleus</keyword>
<dbReference type="STRING" id="1220926.S2KC16"/>
<evidence type="ECO:0000256" key="1">
    <source>
        <dbReference type="ARBA" id="ARBA00004123"/>
    </source>
</evidence>
<dbReference type="Proteomes" id="UP000014254">
    <property type="component" value="Unassembled WGS sequence"/>
</dbReference>
<feature type="compositionally biased region" description="Low complexity" evidence="12">
    <location>
        <begin position="829"/>
        <end position="860"/>
    </location>
</feature>
<comment type="subunit">
    <text evidence="11">Component of the SRB8-11 complex, which itself associates with the Mediator complex.</text>
</comment>
<dbReference type="GO" id="GO:0045944">
    <property type="term" value="P:positive regulation of transcription by RNA polymerase II"/>
    <property type="evidence" value="ECO:0007669"/>
    <property type="project" value="TreeGrafter"/>
</dbReference>
<feature type="region of interest" description="Disordered" evidence="12">
    <location>
        <begin position="798"/>
        <end position="890"/>
    </location>
</feature>
<dbReference type="InParanoid" id="S2KC16"/>
<accession>S2KC16</accession>
<proteinExistence type="inferred from homology"/>
<dbReference type="eggNOG" id="KOG3600">
    <property type="taxonomic scope" value="Eukaryota"/>
</dbReference>
<evidence type="ECO:0000313" key="15">
    <source>
        <dbReference type="EMBL" id="EPB93043.1"/>
    </source>
</evidence>
<reference evidence="16" key="1">
    <citation type="submission" date="2013-05" db="EMBL/GenBank/DDBJ databases">
        <title>The Genome sequence of Mucor circinelloides f. circinelloides 1006PhL.</title>
        <authorList>
            <consortium name="The Broad Institute Genomics Platform"/>
            <person name="Cuomo C."/>
            <person name="Earl A."/>
            <person name="Findley K."/>
            <person name="Lee S.C."/>
            <person name="Walker B."/>
            <person name="Young S."/>
            <person name="Zeng Q."/>
            <person name="Gargeya S."/>
            <person name="Fitzgerald M."/>
            <person name="Haas B."/>
            <person name="Abouelleil A."/>
            <person name="Allen A.W."/>
            <person name="Alvarado L."/>
            <person name="Arachchi H.M."/>
            <person name="Berlin A.M."/>
            <person name="Chapman S.B."/>
            <person name="Gainer-Dewar J."/>
            <person name="Goldberg J."/>
            <person name="Griggs A."/>
            <person name="Gujja S."/>
            <person name="Hansen M."/>
            <person name="Howarth C."/>
            <person name="Imamovic A."/>
            <person name="Ireland A."/>
            <person name="Larimer J."/>
            <person name="McCowan C."/>
            <person name="Murphy C."/>
            <person name="Pearson M."/>
            <person name="Poon T.W."/>
            <person name="Priest M."/>
            <person name="Roberts A."/>
            <person name="Saif S."/>
            <person name="Shea T."/>
            <person name="Sisk P."/>
            <person name="Sykes S."/>
            <person name="Wortman J."/>
            <person name="Nusbaum C."/>
            <person name="Birren B."/>
        </authorList>
    </citation>
    <scope>NUCLEOTIDE SEQUENCE [LARGE SCALE GENOMIC DNA]</scope>
    <source>
        <strain evidence="16">1006PhL</strain>
    </source>
</reference>
<comment type="subcellular location">
    <subcellularLocation>
        <location evidence="1 11">Nucleus</location>
    </subcellularLocation>
</comment>
<evidence type="ECO:0000256" key="10">
    <source>
        <dbReference type="ARBA" id="ARBA00032008"/>
    </source>
</evidence>
<dbReference type="GO" id="GO:0003713">
    <property type="term" value="F:transcription coactivator activity"/>
    <property type="evidence" value="ECO:0007669"/>
    <property type="project" value="TreeGrafter"/>
</dbReference>
<dbReference type="GO" id="GO:0016592">
    <property type="term" value="C:mediator complex"/>
    <property type="evidence" value="ECO:0007669"/>
    <property type="project" value="InterPro"/>
</dbReference>
<evidence type="ECO:0000256" key="8">
    <source>
        <dbReference type="ARBA" id="ARBA00023242"/>
    </source>
</evidence>
<keyword evidence="6 11" id="KW-0010">Activator</keyword>
<evidence type="ECO:0000259" key="13">
    <source>
        <dbReference type="Pfam" id="PF06333"/>
    </source>
</evidence>
<keyword evidence="16" id="KW-1185">Reference proteome</keyword>
<evidence type="ECO:0000256" key="7">
    <source>
        <dbReference type="ARBA" id="ARBA00023163"/>
    </source>
</evidence>
<comment type="similarity">
    <text evidence="2 11">Belongs to the Mediator complex subunit 13 family.</text>
</comment>
<evidence type="ECO:0000256" key="3">
    <source>
        <dbReference type="ARBA" id="ARBA00019618"/>
    </source>
</evidence>
<keyword evidence="5 11" id="KW-0805">Transcription regulation</keyword>
<dbReference type="PANTHER" id="PTHR48249:SF3">
    <property type="entry name" value="MEDIATOR OF RNA POLYMERASE II TRANSCRIPTION SUBUNIT 13"/>
    <property type="match status" value="1"/>
</dbReference>
<protein>
    <recommendedName>
        <fullName evidence="3 11">Mediator of RNA polymerase II transcription subunit 13</fullName>
    </recommendedName>
    <alternativeName>
        <fullName evidence="10 11">Mediator complex subunit 13</fullName>
    </alternativeName>
</protein>
<keyword evidence="7 11" id="KW-0804">Transcription</keyword>
<dbReference type="InterPro" id="IPR009401">
    <property type="entry name" value="Med13_C"/>
</dbReference>
<feature type="domain" description="Mediator complex subunit Med13 C-terminal" evidence="13">
    <location>
        <begin position="1342"/>
        <end position="1647"/>
    </location>
</feature>
<evidence type="ECO:0000256" key="9">
    <source>
        <dbReference type="ARBA" id="ARBA00025661"/>
    </source>
</evidence>
<evidence type="ECO:0000313" key="16">
    <source>
        <dbReference type="Proteomes" id="UP000014254"/>
    </source>
</evidence>
<dbReference type="EMBL" id="KE123896">
    <property type="protein sequence ID" value="EPB93043.1"/>
    <property type="molecule type" value="Genomic_DNA"/>
</dbReference>
<evidence type="ECO:0000256" key="2">
    <source>
        <dbReference type="ARBA" id="ARBA00009354"/>
    </source>
</evidence>
<keyword evidence="4 11" id="KW-0678">Repressor</keyword>
<evidence type="ECO:0000256" key="4">
    <source>
        <dbReference type="ARBA" id="ARBA00022491"/>
    </source>
</evidence>
<comment type="function">
    <text evidence="9 11">Component of the SRB8-11 complex. The SRB8-11 complex is a regulatory module of the Mediator complex which is itself involved in regulation of basal and activated RNA polymerase II-dependent transcription. The SRB8-11 complex may be involved in the transcriptional repression of a subset of genes regulated by Mediator. It may inhibit the association of the Mediator complex with RNA polymerase II to form the holoenzyme complex.</text>
</comment>
<dbReference type="InterPro" id="IPR051139">
    <property type="entry name" value="Mediator_complx_sub13"/>
</dbReference>
<dbReference type="OrthoDB" id="103819at2759"/>
<feature type="compositionally biased region" description="Polar residues" evidence="12">
    <location>
        <begin position="817"/>
        <end position="828"/>
    </location>
</feature>
<feature type="compositionally biased region" description="Acidic residues" evidence="12">
    <location>
        <begin position="862"/>
        <end position="879"/>
    </location>
</feature>
<dbReference type="InterPro" id="IPR041285">
    <property type="entry name" value="MID_MedPIWI"/>
</dbReference>
<dbReference type="PANTHER" id="PTHR48249">
    <property type="entry name" value="MEDIATOR OF RNA POLYMERASE II TRANSCRIPTION SUBUNIT 13"/>
    <property type="match status" value="1"/>
</dbReference>
<evidence type="ECO:0000256" key="5">
    <source>
        <dbReference type="ARBA" id="ARBA00023015"/>
    </source>
</evidence>
<evidence type="ECO:0000256" key="6">
    <source>
        <dbReference type="ARBA" id="ARBA00023159"/>
    </source>
</evidence>